<dbReference type="EMBL" id="JAMYWD010000001">
    <property type="protein sequence ID" value="KAJ4980429.1"/>
    <property type="molecule type" value="Genomic_DNA"/>
</dbReference>
<dbReference type="GO" id="GO:0004190">
    <property type="term" value="F:aspartic-type endopeptidase activity"/>
    <property type="evidence" value="ECO:0007669"/>
    <property type="project" value="InterPro"/>
</dbReference>
<gene>
    <name evidence="3" type="ORF">NE237_031266</name>
</gene>
<evidence type="ECO:0000259" key="2">
    <source>
        <dbReference type="Pfam" id="PF14543"/>
    </source>
</evidence>
<dbReference type="OrthoDB" id="1882431at2759"/>
<protein>
    <recommendedName>
        <fullName evidence="2">Xylanase inhibitor N-terminal domain-containing protein</fullName>
    </recommendedName>
</protein>
<dbReference type="InterPro" id="IPR032861">
    <property type="entry name" value="TAXi_N"/>
</dbReference>
<dbReference type="GO" id="GO:0006508">
    <property type="term" value="P:proteolysis"/>
    <property type="evidence" value="ECO:0007669"/>
    <property type="project" value="InterPro"/>
</dbReference>
<dbReference type="SUPFAM" id="SSF50630">
    <property type="entry name" value="Acid proteases"/>
    <property type="match status" value="1"/>
</dbReference>
<dbReference type="PANTHER" id="PTHR47965:SF22">
    <property type="entry name" value="EUKARYOTIC ASPARTYL PROTEASE FAMILY PROTEIN"/>
    <property type="match status" value="1"/>
</dbReference>
<dbReference type="Proteomes" id="UP001141806">
    <property type="component" value="Unassembled WGS sequence"/>
</dbReference>
<keyword evidence="4" id="KW-1185">Reference proteome</keyword>
<organism evidence="3 4">
    <name type="scientific">Protea cynaroides</name>
    <dbReference type="NCBI Taxonomy" id="273540"/>
    <lineage>
        <taxon>Eukaryota</taxon>
        <taxon>Viridiplantae</taxon>
        <taxon>Streptophyta</taxon>
        <taxon>Embryophyta</taxon>
        <taxon>Tracheophyta</taxon>
        <taxon>Spermatophyta</taxon>
        <taxon>Magnoliopsida</taxon>
        <taxon>Proteales</taxon>
        <taxon>Proteaceae</taxon>
        <taxon>Protea</taxon>
    </lineage>
</organism>
<comment type="similarity">
    <text evidence="1">Belongs to the peptidase A1 family.</text>
</comment>
<proteinExistence type="inferred from homology"/>
<dbReference type="Gene3D" id="2.40.70.10">
    <property type="entry name" value="Acid Proteases"/>
    <property type="match status" value="1"/>
</dbReference>
<name>A0A9Q0R2A4_9MAGN</name>
<dbReference type="AlphaFoldDB" id="A0A9Q0R2A4"/>
<sequence length="195" mass="20522">MYHPVHCNSCSCKRAMAVSCVDCYRPCRPGCTNQTCGVVAENPLVSTVTVGVSLGEDVVAVPSIIDGSSPAALAFILRFPITCGATYLLEGLPKGVNGILGLARTETALHTTHIQLIAHKFALCMPSSTAAKGVMIFGNGPYIFSPTHDDLPKSLMYTPLLVNPVSTSPVYSEAGPFVEHFIGVNPSESMALPSP</sequence>
<dbReference type="InterPro" id="IPR021109">
    <property type="entry name" value="Peptidase_aspartic_dom_sf"/>
</dbReference>
<accession>A0A9Q0R2A4</accession>
<dbReference type="Pfam" id="PF14543">
    <property type="entry name" value="TAXi_N"/>
    <property type="match status" value="1"/>
</dbReference>
<dbReference type="InterPro" id="IPR001461">
    <property type="entry name" value="Aspartic_peptidase_A1"/>
</dbReference>
<evidence type="ECO:0000313" key="3">
    <source>
        <dbReference type="EMBL" id="KAJ4980429.1"/>
    </source>
</evidence>
<dbReference type="PANTHER" id="PTHR47965">
    <property type="entry name" value="ASPARTYL PROTEASE-RELATED"/>
    <property type="match status" value="1"/>
</dbReference>
<comment type="caution">
    <text evidence="3">The sequence shown here is derived from an EMBL/GenBank/DDBJ whole genome shotgun (WGS) entry which is preliminary data.</text>
</comment>
<feature type="domain" description="Xylanase inhibitor N-terminal" evidence="2">
    <location>
        <begin position="2"/>
        <end position="139"/>
    </location>
</feature>
<evidence type="ECO:0000313" key="4">
    <source>
        <dbReference type="Proteomes" id="UP001141806"/>
    </source>
</evidence>
<reference evidence="3" key="1">
    <citation type="journal article" date="2023" name="Plant J.">
        <title>The genome of the king protea, Protea cynaroides.</title>
        <authorList>
            <person name="Chang J."/>
            <person name="Duong T.A."/>
            <person name="Schoeman C."/>
            <person name="Ma X."/>
            <person name="Roodt D."/>
            <person name="Barker N."/>
            <person name="Li Z."/>
            <person name="Van de Peer Y."/>
            <person name="Mizrachi E."/>
        </authorList>
    </citation>
    <scope>NUCLEOTIDE SEQUENCE</scope>
    <source>
        <tissue evidence="3">Young leaves</tissue>
    </source>
</reference>
<evidence type="ECO:0000256" key="1">
    <source>
        <dbReference type="ARBA" id="ARBA00007447"/>
    </source>
</evidence>